<dbReference type="InterPro" id="IPR001763">
    <property type="entry name" value="Rhodanese-like_dom"/>
</dbReference>
<dbReference type="Pfam" id="PF22600">
    <property type="entry name" value="MTPAP-like_central"/>
    <property type="match status" value="1"/>
</dbReference>
<dbReference type="InterPro" id="IPR000195">
    <property type="entry name" value="Rab-GAP-TBC_dom"/>
</dbReference>
<keyword evidence="3" id="KW-1133">Transmembrane helix</keyword>
<feature type="compositionally biased region" description="Pro residues" evidence="5">
    <location>
        <begin position="1052"/>
        <end position="1062"/>
    </location>
</feature>
<dbReference type="InterPro" id="IPR054708">
    <property type="entry name" value="MTPAP-like_central"/>
</dbReference>
<dbReference type="GO" id="GO:0050801">
    <property type="term" value="P:monoatomic ion homeostasis"/>
    <property type="evidence" value="ECO:0007669"/>
    <property type="project" value="TreeGrafter"/>
</dbReference>
<dbReference type="Gene3D" id="1.10.287.570">
    <property type="entry name" value="Helical hairpin bin"/>
    <property type="match status" value="1"/>
</dbReference>
<dbReference type="CDD" id="cd05402">
    <property type="entry name" value="NT_PAP_TUTase"/>
    <property type="match status" value="1"/>
</dbReference>
<dbReference type="InterPro" id="IPR011531">
    <property type="entry name" value="HCO3_transpt-like_TM_dom"/>
</dbReference>
<feature type="compositionally biased region" description="Polar residues" evidence="5">
    <location>
        <begin position="818"/>
        <end position="832"/>
    </location>
</feature>
<comment type="subcellular location">
    <subcellularLocation>
        <location evidence="1">Membrane</location>
        <topology evidence="1">Multi-pass membrane protein</topology>
    </subcellularLocation>
</comment>
<dbReference type="Gene3D" id="1.10.8.270">
    <property type="entry name" value="putative rabgap domain of human tbc1 domain family member 14 like domains"/>
    <property type="match status" value="1"/>
</dbReference>
<evidence type="ECO:0000256" key="1">
    <source>
        <dbReference type="ARBA" id="ARBA00004141"/>
    </source>
</evidence>
<feature type="region of interest" description="Disordered" evidence="5">
    <location>
        <begin position="969"/>
        <end position="1026"/>
    </location>
</feature>
<dbReference type="InterPro" id="IPR043519">
    <property type="entry name" value="NT_sf"/>
</dbReference>
<dbReference type="GO" id="GO:0006820">
    <property type="term" value="P:monoatomic anion transport"/>
    <property type="evidence" value="ECO:0007669"/>
    <property type="project" value="InterPro"/>
</dbReference>
<feature type="compositionally biased region" description="Basic and acidic residues" evidence="5">
    <location>
        <begin position="512"/>
        <end position="524"/>
    </location>
</feature>
<dbReference type="Gene3D" id="3.30.460.10">
    <property type="entry name" value="Beta Polymerase, domain 2"/>
    <property type="match status" value="1"/>
</dbReference>
<dbReference type="InterPro" id="IPR035969">
    <property type="entry name" value="Rab-GAP_TBC_sf"/>
</dbReference>
<feature type="compositionally biased region" description="Polar residues" evidence="5">
    <location>
        <begin position="333"/>
        <end position="347"/>
    </location>
</feature>
<sequence>MLEIKLEHPVDVTNPVDEVAISACMDFSKRELMHQRKLNLLKAKLLVKQLDQKEAELHASFPPWYKKVVADQKILAWEPCLRLTASLRPSSPHTVAGAICALQSEFTGSTIVGEELVIPETAVSMEELVASRIGPSRGAEAMADPRGPRLVPPPPPPAPDVWWPPTPPPEVGEEVQRGGFALISQMPSPGPRLPGPRPAFVHPGNLAAADQTRFVPSPFAPPAEQLVPAQHYAVPHGFGWAPLWNTPSQQSPGASRAYVSPTCHWRNVEEQRTAPADAMMMRCKSPPAMRLAPQMALSPTAPPTVVRQQICPPLLSSADATKFKGGTRHTLHTLPSSKSMQRLNTQPSQSTSWAFSSSPSTTTATAISVGHAAPGKSDSLSDEELRHLAGEVLRDFVAHSLLRKLSREELDALLKAHLGEQHATRIVAQRAHLRASTEKVISSSTSLGHLRSSEERLEDAQQKLALAKAEALDSALLGRIRERAERAESGEPPTEAEDEDGLPGAPLWEPRSLPEESWEPRAPKSQEASAPEGVSLEEHPVLCHERSRSRFVAVNEDLSYIFGEVSSPPPVASPPPPEAHRPRHASPPRPVRIKSAQSSHDGSSTHAANLKNRVARTCIEMATFLRSPCFRVLPLRGLAQTKKKAAKAKQMKKQNAPSGAQLFGCLRGPPPADRGGRQGVIVIAWPGMGNLAAADQTRFVPSPFAPPAEQLVPAQHYAVPHGFGWAPLWNTPSQQSPGASRAYVSPTCHWRNVEEQRTAPADAMMMRCKSPPAMRLAPQMALSPTAPPTVVRQQICPPLLSSADATKFKGGTRHTLHTLPSSKSMQRLNTQPSQSTSWAFSSSPSTTTATAISVGHAAPGKSDSLSDEELRHLAGEVLRDFVAHSLLRKLSREELDALLKAHLGEQHATRIVAQRAHLRASTEKVISSSTSLGHLRSSEERLEDAQQKLALAKAEALDSALLGRIRERAERAESGEPPTEAEDEDGLPGAPLWEPRSLPEESWEPRAPKSQEASAPEGVSLEEHPVLCHERSRSRFVAVNEDLSYIFGEVSSPPPVASPPPPEAHRPRHASPPRPVRIKSAQSSHDGSSTHAANLKNRVARTCIEMATFLRSPCFRVLPLRGLAQTKKKAAKAKQMKKQNAPSGAQLFGCLRGPPPADRGGRQGVIVIAWPGMGCKLHGKCRKFHMRLLSFPSSSFPDLRPWFPLPVARPSAIAPPGRGSHGRSRQLTEQVENLATELLPAKEQEVLRDEMVQELRRRVQVEIPGSELVTFGLWLPGRDVDLSLKVPGLHPGRTETKQALHRVASVIYAFSGDKPENRLAAKVPLLRWMPSRVASQEVPTSVHIGIGRELALPCFDITVNNLLAVENSRLVSAYLLAEPLLRQLPLGTLSSFALTLMAVHLLQRRRVLPSLQDLAVLNGDPRHTVMDTDCRFSSNRELIEKEKSKLVRRGLQESSLRYKGGVIAIRSGASAAAWRSASYSGQFYFVDNPFEPGKDVANVELGQLVRLREAPGSAAEFRAAHAQLRRGTSAKEQYELTKETREFFQNQNRFKALLELVFSPRQPEVEFEDARAEFNTMCERALWRALQQLPEDLYSEAVASKPERVPEVTVSQPLPQRDLPRLAEMQSSVADAGFPQVFHNLMYVRYPHADEKRCGRNPERFWMPENQIVSRQREAAMAKKNIKPTDPSRATHGRCQRFAPRAGAAEMDAGSHAQGRGSVWRRHLLGDGPTSKIFSVWEGKLDESNQRVIRADAERTRSDMEFFRQPALRDKMEAMLTCWCQERQTKYKQGLNEVLAPFLYLQAPEHQDLHETPSDDEVFDLFVTFVRDYTPFFSSEEFLPLQCAFVFFRRLLLYHRPDLHNLFVEKDVTPDMFCMPWFLTLFASKTPMRLAIQLWDRLLERGEPYFIIFLAAAVLVLAEKEILMADRSALPEILTSLGVNSREDLESLWGCAEGLFMQTPATFLKRVRRVVLKADEAKVAQGQKLLESLEKEGCFFILPEEVLGHCYPTRPGEELRPWQPSPYCPWRLLLLDLRPVAEFEAERLPAAVHLDLASLLPQAQAWASGRHLLQVDVVSHSLAVICFSLTGGANSAGVFLLLTMLTEIRWANLMAYLASLSVVSFACQTGEVLANDVRLLDVDASFGSLESLSATRRGGHRRIVEIGSAHRFLPCPALPFAMVSERMPETAFASFSISTPVQIAVGWFCMAVSDVLKGLSAQAFVCASFNRPHRFIMAEAEAVYRYESGNIAHAPKKDYGPLDFTGKLAGGLRLDIRRRAPFYCSDWTDAFTPENFQKSVSSILFIAALAPAITFGSRFLDGTNGQFGVMEMIMSTCISGLIFSTFSGQPLSILGATGPFLAYTLVVYDLAVAVDVEFMPFYFWTCMWCSLFTVLVAVFDLCALMKHVTMFSEDIFAGLISLIFIIDGARPIIENFTESRLTLTNCMFEALLFIWTFGLATYLSSFRRSPWTFRFVRNFAANFAVTIALVSGSALAAIYSNDTGLRMLQVDADFSPNLSLSDGSKRPWIINPSGMDRPFPAWGIAYAFVRGALTLPVCAVLGLPLSVASTVPSITHVISLTTYEVKQLPEGSALFLAPVLKFLPRAVLQGVFFYMGIASLTGNNLFDRLKLWLIWDPAKYPQYHYIQKLPISRVHLYTVVQVVCLGILYGLKAIKETSVVFPFFMASLAIIRKAMRFMFTEDELKQLDGLPGEDEEEDAAMSKPDIVNLDAKDAERRRRANLLHKKLLQWGKDSAERAVLQPSQVFEVFKETLGEDWICDSQ</sequence>
<dbReference type="Gene3D" id="1.10.472.80">
    <property type="entry name" value="Ypt/Rab-GAP domain of gyp1p, domain 3"/>
    <property type="match status" value="1"/>
</dbReference>
<dbReference type="Proteomes" id="UP000186817">
    <property type="component" value="Unassembled WGS sequence"/>
</dbReference>
<dbReference type="OrthoDB" id="1668230at2759"/>
<name>A0A1Q9C0Y4_SYMMI</name>
<feature type="domain" description="Rab-GAP TBC" evidence="6">
    <location>
        <begin position="1710"/>
        <end position="1902"/>
    </location>
</feature>
<dbReference type="Pfam" id="PF00566">
    <property type="entry name" value="RabGAP-TBC"/>
    <property type="match status" value="1"/>
</dbReference>
<evidence type="ECO:0000256" key="2">
    <source>
        <dbReference type="ARBA" id="ARBA00022692"/>
    </source>
</evidence>
<feature type="region of interest" description="Disordered" evidence="5">
    <location>
        <begin position="321"/>
        <end position="357"/>
    </location>
</feature>
<evidence type="ECO:0000259" key="7">
    <source>
        <dbReference type="PROSITE" id="PS50206"/>
    </source>
</evidence>
<dbReference type="SUPFAM" id="SSF47923">
    <property type="entry name" value="Ypt/Rab-GAP domain of gyp1p"/>
    <property type="match status" value="2"/>
</dbReference>
<evidence type="ECO:0000256" key="3">
    <source>
        <dbReference type="ARBA" id="ARBA00022989"/>
    </source>
</evidence>
<feature type="compositionally biased region" description="Low complexity" evidence="5">
    <location>
        <begin position="833"/>
        <end position="842"/>
    </location>
</feature>
<feature type="compositionally biased region" description="Polar residues" evidence="5">
    <location>
        <begin position="595"/>
        <end position="607"/>
    </location>
</feature>
<protein>
    <submittedName>
        <fullName evidence="8">Electrogenic sodium bicarbonate cotransporter 1</fullName>
    </submittedName>
</protein>
<dbReference type="PANTHER" id="PTHR11453">
    <property type="entry name" value="ANION EXCHANGE PROTEIN"/>
    <property type="match status" value="1"/>
</dbReference>
<dbReference type="GO" id="GO:0005886">
    <property type="term" value="C:plasma membrane"/>
    <property type="evidence" value="ECO:0007669"/>
    <property type="project" value="TreeGrafter"/>
</dbReference>
<keyword evidence="9" id="KW-1185">Reference proteome</keyword>
<feature type="compositionally biased region" description="Pro residues" evidence="5">
    <location>
        <begin position="567"/>
        <end position="577"/>
    </location>
</feature>
<reference evidence="8 9" key="1">
    <citation type="submission" date="2016-02" db="EMBL/GenBank/DDBJ databases">
        <title>Genome analysis of coral dinoflagellate symbionts highlights evolutionary adaptations to a symbiotic lifestyle.</title>
        <authorList>
            <person name="Aranda M."/>
            <person name="Li Y."/>
            <person name="Liew Y.J."/>
            <person name="Baumgarten S."/>
            <person name="Simakov O."/>
            <person name="Wilson M."/>
            <person name="Piel J."/>
            <person name="Ashoor H."/>
            <person name="Bougouffa S."/>
            <person name="Bajic V.B."/>
            <person name="Ryu T."/>
            <person name="Ravasi T."/>
            <person name="Bayer T."/>
            <person name="Micklem G."/>
            <person name="Kim H."/>
            <person name="Bhak J."/>
            <person name="Lajeunesse T.C."/>
            <person name="Voolstra C.R."/>
        </authorList>
    </citation>
    <scope>NUCLEOTIDE SEQUENCE [LARGE SCALE GENOMIC DNA]</scope>
    <source>
        <strain evidence="8 9">CCMP2467</strain>
    </source>
</reference>
<comment type="caution">
    <text evidence="8">The sequence shown here is derived from an EMBL/GenBank/DDBJ whole genome shotgun (WGS) entry which is preliminary data.</text>
</comment>
<feature type="region of interest" description="Disordered" evidence="5">
    <location>
        <begin position="806"/>
        <end position="842"/>
    </location>
</feature>
<keyword evidence="2" id="KW-0812">Transmembrane</keyword>
<dbReference type="SUPFAM" id="SSF81301">
    <property type="entry name" value="Nucleotidyltransferase"/>
    <property type="match status" value="1"/>
</dbReference>
<evidence type="ECO:0000259" key="6">
    <source>
        <dbReference type="PROSITE" id="PS50086"/>
    </source>
</evidence>
<feature type="compositionally biased region" description="Low complexity" evidence="5">
    <location>
        <begin position="348"/>
        <end position="357"/>
    </location>
</feature>
<feature type="domain" description="Rhodanese" evidence="7">
    <location>
        <begin position="2027"/>
        <end position="2056"/>
    </location>
</feature>
<feature type="region of interest" description="Disordered" evidence="5">
    <location>
        <begin position="565"/>
        <end position="608"/>
    </location>
</feature>
<organism evidence="8 9">
    <name type="scientific">Symbiodinium microadriaticum</name>
    <name type="common">Dinoflagellate</name>
    <name type="synonym">Zooxanthella microadriatica</name>
    <dbReference type="NCBI Taxonomy" id="2951"/>
    <lineage>
        <taxon>Eukaryota</taxon>
        <taxon>Sar</taxon>
        <taxon>Alveolata</taxon>
        <taxon>Dinophyceae</taxon>
        <taxon>Suessiales</taxon>
        <taxon>Symbiodiniaceae</taxon>
        <taxon>Symbiodinium</taxon>
    </lineage>
</organism>
<proteinExistence type="predicted"/>
<feature type="non-terminal residue" evidence="8">
    <location>
        <position position="2778"/>
    </location>
</feature>
<evidence type="ECO:0000256" key="4">
    <source>
        <dbReference type="ARBA" id="ARBA00023136"/>
    </source>
</evidence>
<evidence type="ECO:0000313" key="8">
    <source>
        <dbReference type="EMBL" id="OLP76581.1"/>
    </source>
</evidence>
<dbReference type="PANTHER" id="PTHR11453:SF127">
    <property type="entry name" value="SOLUTE CARRIER FAMILY 4 MEMBER 11"/>
    <property type="match status" value="1"/>
</dbReference>
<dbReference type="SUPFAM" id="SSF81631">
    <property type="entry name" value="PAP/OAS1 substrate-binding domain"/>
    <property type="match status" value="1"/>
</dbReference>
<keyword evidence="4" id="KW-0472">Membrane</keyword>
<dbReference type="SMART" id="SM00164">
    <property type="entry name" value="TBC"/>
    <property type="match status" value="1"/>
</dbReference>
<dbReference type="EMBL" id="LSRX01001981">
    <property type="protein sequence ID" value="OLP76581.1"/>
    <property type="molecule type" value="Genomic_DNA"/>
</dbReference>
<evidence type="ECO:0000313" key="9">
    <source>
        <dbReference type="Proteomes" id="UP000186817"/>
    </source>
</evidence>
<feature type="region of interest" description="Disordered" evidence="5">
    <location>
        <begin position="1050"/>
        <end position="1093"/>
    </location>
</feature>
<gene>
    <name evidence="8" type="primary">SLC4A4</name>
    <name evidence="8" type="ORF">AK812_SmicGene43467</name>
</gene>
<dbReference type="PROSITE" id="PS50086">
    <property type="entry name" value="TBC_RABGAP"/>
    <property type="match status" value="1"/>
</dbReference>
<feature type="compositionally biased region" description="Basic and acidic residues" evidence="5">
    <location>
        <begin position="997"/>
        <end position="1009"/>
    </location>
</feature>
<dbReference type="Pfam" id="PF00955">
    <property type="entry name" value="HCO3_cotransp"/>
    <property type="match status" value="3"/>
</dbReference>
<evidence type="ECO:0000256" key="5">
    <source>
        <dbReference type="SAM" id="MobiDB-lite"/>
    </source>
</evidence>
<dbReference type="GO" id="GO:0005452">
    <property type="term" value="F:solute:inorganic anion antiporter activity"/>
    <property type="evidence" value="ECO:0007669"/>
    <property type="project" value="InterPro"/>
</dbReference>
<dbReference type="InterPro" id="IPR003020">
    <property type="entry name" value="HCO3_transpt_euk"/>
</dbReference>
<dbReference type="Gene3D" id="1.10.1410.10">
    <property type="match status" value="1"/>
</dbReference>
<feature type="compositionally biased region" description="Polar residues" evidence="5">
    <location>
        <begin position="1080"/>
        <end position="1092"/>
    </location>
</feature>
<dbReference type="PROSITE" id="PS50206">
    <property type="entry name" value="RHODANESE_3"/>
    <property type="match status" value="1"/>
</dbReference>
<accession>A0A1Q9C0Y4</accession>
<feature type="region of interest" description="Disordered" evidence="5">
    <location>
        <begin position="484"/>
        <end position="541"/>
    </location>
</feature>